<dbReference type="InterPro" id="IPR000515">
    <property type="entry name" value="MetI-like"/>
</dbReference>
<evidence type="ECO:0000256" key="1">
    <source>
        <dbReference type="ARBA" id="ARBA00004651"/>
    </source>
</evidence>
<organism evidence="9 10">
    <name type="scientific">Coprococcus catus</name>
    <dbReference type="NCBI Taxonomy" id="116085"/>
    <lineage>
        <taxon>Bacteria</taxon>
        <taxon>Bacillati</taxon>
        <taxon>Bacillota</taxon>
        <taxon>Clostridia</taxon>
        <taxon>Lachnospirales</taxon>
        <taxon>Lachnospiraceae</taxon>
        <taxon>Coprococcus</taxon>
    </lineage>
</organism>
<evidence type="ECO:0000256" key="2">
    <source>
        <dbReference type="ARBA" id="ARBA00022448"/>
    </source>
</evidence>
<dbReference type="Pfam" id="PF00528">
    <property type="entry name" value="BPD_transp_1"/>
    <property type="match status" value="1"/>
</dbReference>
<name>A0A3E2TR22_9FIRM</name>
<dbReference type="AlphaFoldDB" id="A0A3E2TR22"/>
<dbReference type="Gene3D" id="1.10.3720.10">
    <property type="entry name" value="MetI-like"/>
    <property type="match status" value="1"/>
</dbReference>
<gene>
    <name evidence="9" type="ORF">DW070_04190</name>
</gene>
<evidence type="ECO:0000313" key="9">
    <source>
        <dbReference type="EMBL" id="RGB81082.1"/>
    </source>
</evidence>
<comment type="subcellular location">
    <subcellularLocation>
        <location evidence="1 7">Cell membrane</location>
        <topology evidence="1 7">Multi-pass membrane protein</topology>
    </subcellularLocation>
</comment>
<dbReference type="GO" id="GO:0005886">
    <property type="term" value="C:plasma membrane"/>
    <property type="evidence" value="ECO:0007669"/>
    <property type="project" value="UniProtKB-SubCell"/>
</dbReference>
<proteinExistence type="inferred from homology"/>
<comment type="similarity">
    <text evidence="7">Belongs to the binding-protein-dependent transport system permease family.</text>
</comment>
<accession>A0A3E2TR22</accession>
<dbReference type="CDD" id="cd06261">
    <property type="entry name" value="TM_PBP2"/>
    <property type="match status" value="1"/>
</dbReference>
<feature type="transmembrane region" description="Helical" evidence="7">
    <location>
        <begin position="117"/>
        <end position="137"/>
    </location>
</feature>
<reference evidence="9 10" key="1">
    <citation type="submission" date="2018-08" db="EMBL/GenBank/DDBJ databases">
        <title>A genome reference for cultivated species of the human gut microbiota.</title>
        <authorList>
            <person name="Zou Y."/>
            <person name="Xue W."/>
            <person name="Luo G."/>
        </authorList>
    </citation>
    <scope>NUCLEOTIDE SEQUENCE [LARGE SCALE GENOMIC DNA]</scope>
    <source>
        <strain evidence="9 10">AF45-17</strain>
    </source>
</reference>
<dbReference type="EMBL" id="QVEP01000007">
    <property type="protein sequence ID" value="RGB81082.1"/>
    <property type="molecule type" value="Genomic_DNA"/>
</dbReference>
<dbReference type="PANTHER" id="PTHR30465:SF0">
    <property type="entry name" value="OLIGOPEPTIDE TRANSPORT SYSTEM PERMEASE PROTEIN APPB"/>
    <property type="match status" value="1"/>
</dbReference>
<feature type="domain" description="ABC transmembrane type-1" evidence="8">
    <location>
        <begin position="70"/>
        <end position="277"/>
    </location>
</feature>
<dbReference type="InterPro" id="IPR035906">
    <property type="entry name" value="MetI-like_sf"/>
</dbReference>
<feature type="transmembrane region" description="Helical" evidence="7">
    <location>
        <begin position="74"/>
        <end position="96"/>
    </location>
</feature>
<comment type="caution">
    <text evidence="9">The sequence shown here is derived from an EMBL/GenBank/DDBJ whole genome shotgun (WGS) entry which is preliminary data.</text>
</comment>
<keyword evidence="4 7" id="KW-0812">Transmembrane</keyword>
<dbReference type="GO" id="GO:0055085">
    <property type="term" value="P:transmembrane transport"/>
    <property type="evidence" value="ECO:0007669"/>
    <property type="project" value="InterPro"/>
</dbReference>
<feature type="transmembrane region" description="Helical" evidence="7">
    <location>
        <begin position="157"/>
        <end position="176"/>
    </location>
</feature>
<evidence type="ECO:0000313" key="10">
    <source>
        <dbReference type="Proteomes" id="UP000260773"/>
    </source>
</evidence>
<evidence type="ECO:0000256" key="4">
    <source>
        <dbReference type="ARBA" id="ARBA00022692"/>
    </source>
</evidence>
<keyword evidence="5 7" id="KW-1133">Transmembrane helix</keyword>
<evidence type="ECO:0000256" key="6">
    <source>
        <dbReference type="ARBA" id="ARBA00023136"/>
    </source>
</evidence>
<protein>
    <submittedName>
        <fullName evidence="9">ABC transporter permease</fullName>
    </submittedName>
</protein>
<evidence type="ECO:0000256" key="3">
    <source>
        <dbReference type="ARBA" id="ARBA00022475"/>
    </source>
</evidence>
<dbReference type="PANTHER" id="PTHR30465">
    <property type="entry name" value="INNER MEMBRANE ABC TRANSPORTER"/>
    <property type="match status" value="1"/>
</dbReference>
<keyword evidence="2 7" id="KW-0813">Transport</keyword>
<feature type="transmembrane region" description="Helical" evidence="7">
    <location>
        <begin position="254"/>
        <end position="277"/>
    </location>
</feature>
<dbReference type="SUPFAM" id="SSF161098">
    <property type="entry name" value="MetI-like"/>
    <property type="match status" value="1"/>
</dbReference>
<feature type="transmembrane region" description="Helical" evidence="7">
    <location>
        <begin position="211"/>
        <end position="234"/>
    </location>
</feature>
<keyword evidence="6 7" id="KW-0472">Membrane</keyword>
<keyword evidence="3" id="KW-1003">Cell membrane</keyword>
<evidence type="ECO:0000259" key="8">
    <source>
        <dbReference type="PROSITE" id="PS50928"/>
    </source>
</evidence>
<evidence type="ECO:0000256" key="5">
    <source>
        <dbReference type="ARBA" id="ARBA00022989"/>
    </source>
</evidence>
<evidence type="ECO:0000256" key="7">
    <source>
        <dbReference type="RuleBase" id="RU363032"/>
    </source>
</evidence>
<dbReference type="PROSITE" id="PS50928">
    <property type="entry name" value="ABC_TM1"/>
    <property type="match status" value="1"/>
</dbReference>
<dbReference type="Proteomes" id="UP000260773">
    <property type="component" value="Unassembled WGS sequence"/>
</dbReference>
<sequence length="305" mass="34471">MTPTDPLQSYYGERTEKMSVEEKDRARERLGLNDPIVIQYGKWVQNAFHGEFGISFKYKQDVKIVIGKRIGNTLVLGGVGFILTFVGAILLGVLCATHENSLLDRAISTIGTITSCIPEFWFSLLLIFVFSVIWHVLPSSGAYSVGKEGDLLDRIRHLIMPMIVVIFEHLWYYAYMVRNKLLEEVRSDYVSLFKSVGINRRRIVFGHCLKNIMPTIVSIMAISVPHIIGGTYIVESVFSYPGIGMLSYESARYGDYNMLMVLCMMTGIVIIFCNILGQIINEKIDPRIKANEITERSEVSYGDGQ</sequence>